<dbReference type="InterPro" id="IPR019587">
    <property type="entry name" value="Polyketide_cyclase/dehydratase"/>
</dbReference>
<dbReference type="Gene3D" id="3.30.530.20">
    <property type="match status" value="1"/>
</dbReference>
<dbReference type="PANTHER" id="PTHR36166">
    <property type="entry name" value="CHROMOSOME 9, WHOLE GENOME SHOTGUN SEQUENCE"/>
    <property type="match status" value="1"/>
</dbReference>
<evidence type="ECO:0000313" key="2">
    <source>
        <dbReference type="Proteomes" id="UP000799772"/>
    </source>
</evidence>
<evidence type="ECO:0000313" key="1">
    <source>
        <dbReference type="EMBL" id="KAF2092659.1"/>
    </source>
</evidence>
<reference evidence="1" key="1">
    <citation type="journal article" date="2020" name="Stud. Mycol.">
        <title>101 Dothideomycetes genomes: a test case for predicting lifestyles and emergence of pathogens.</title>
        <authorList>
            <person name="Haridas S."/>
            <person name="Albert R."/>
            <person name="Binder M."/>
            <person name="Bloem J."/>
            <person name="Labutti K."/>
            <person name="Salamov A."/>
            <person name="Andreopoulos B."/>
            <person name="Baker S."/>
            <person name="Barry K."/>
            <person name="Bills G."/>
            <person name="Bluhm B."/>
            <person name="Cannon C."/>
            <person name="Castanera R."/>
            <person name="Culley D."/>
            <person name="Daum C."/>
            <person name="Ezra D."/>
            <person name="Gonzalez J."/>
            <person name="Henrissat B."/>
            <person name="Kuo A."/>
            <person name="Liang C."/>
            <person name="Lipzen A."/>
            <person name="Lutzoni F."/>
            <person name="Magnuson J."/>
            <person name="Mondo S."/>
            <person name="Nolan M."/>
            <person name="Ohm R."/>
            <person name="Pangilinan J."/>
            <person name="Park H.-J."/>
            <person name="Ramirez L."/>
            <person name="Alfaro M."/>
            <person name="Sun H."/>
            <person name="Tritt A."/>
            <person name="Yoshinaga Y."/>
            <person name="Zwiers L.-H."/>
            <person name="Turgeon B."/>
            <person name="Goodwin S."/>
            <person name="Spatafora J."/>
            <person name="Crous P."/>
            <person name="Grigoriev I."/>
        </authorList>
    </citation>
    <scope>NUCLEOTIDE SEQUENCE</scope>
    <source>
        <strain evidence="1">CBS 133067</strain>
    </source>
</reference>
<dbReference type="Proteomes" id="UP000799772">
    <property type="component" value="Unassembled WGS sequence"/>
</dbReference>
<dbReference type="PANTHER" id="PTHR36166:SF1">
    <property type="entry name" value="SRPBCC DOMAIN-CONTAINING PROTEIN"/>
    <property type="match status" value="1"/>
</dbReference>
<dbReference type="AlphaFoldDB" id="A0A9P4I571"/>
<comment type="caution">
    <text evidence="1">The sequence shown here is derived from an EMBL/GenBank/DDBJ whole genome shotgun (WGS) entry which is preliminary data.</text>
</comment>
<dbReference type="InterPro" id="IPR023393">
    <property type="entry name" value="START-like_dom_sf"/>
</dbReference>
<proteinExistence type="predicted"/>
<dbReference type="SUPFAM" id="SSF55961">
    <property type="entry name" value="Bet v1-like"/>
    <property type="match status" value="1"/>
</dbReference>
<keyword evidence="2" id="KW-1185">Reference proteome</keyword>
<sequence>MYQIQEEVDISAPIEVVWDLLMDLNGYSRWNSFVIDAKLHDSDTLKVGAQQTITVRMKAGGDTADYNNTITKVEQNREIRWRGALVSPIIFDTEHYMTLSPGSLPNSCRFVQGEKFTGLLIWLIRMTSTFEDLKSAYLRMNDDLKRAAERI</sequence>
<dbReference type="CDD" id="cd07822">
    <property type="entry name" value="SRPBCC_4"/>
    <property type="match status" value="1"/>
</dbReference>
<evidence type="ECO:0008006" key="3">
    <source>
        <dbReference type="Google" id="ProtNLM"/>
    </source>
</evidence>
<dbReference type="OrthoDB" id="509124at2759"/>
<protein>
    <recommendedName>
        <fullName evidence="3">SRPBCC domain-containing protein</fullName>
    </recommendedName>
</protein>
<gene>
    <name evidence="1" type="ORF">NA57DRAFT_62185</name>
</gene>
<name>A0A9P4I571_9PEZI</name>
<organism evidence="1 2">
    <name type="scientific">Rhizodiscina lignyota</name>
    <dbReference type="NCBI Taxonomy" id="1504668"/>
    <lineage>
        <taxon>Eukaryota</taxon>
        <taxon>Fungi</taxon>
        <taxon>Dikarya</taxon>
        <taxon>Ascomycota</taxon>
        <taxon>Pezizomycotina</taxon>
        <taxon>Dothideomycetes</taxon>
        <taxon>Pleosporomycetidae</taxon>
        <taxon>Aulographales</taxon>
        <taxon>Rhizodiscinaceae</taxon>
        <taxon>Rhizodiscina</taxon>
    </lineage>
</organism>
<accession>A0A9P4I571</accession>
<dbReference type="EMBL" id="ML978143">
    <property type="protein sequence ID" value="KAF2092659.1"/>
    <property type="molecule type" value="Genomic_DNA"/>
</dbReference>
<dbReference type="Pfam" id="PF10604">
    <property type="entry name" value="Polyketide_cyc2"/>
    <property type="match status" value="1"/>
</dbReference>